<evidence type="ECO:0000313" key="1">
    <source>
        <dbReference type="EMBL" id="EFX75719.1"/>
    </source>
</evidence>
<sequence length="68" mass="7530">MNSDVHNDEKGGELRKKLYFPMPNRPLEVLKRSGISTVGTRSTVSGGSVFWSINSENPLAWKVSPVAR</sequence>
<dbReference type="EMBL" id="GL732573">
    <property type="protein sequence ID" value="EFX75719.1"/>
    <property type="molecule type" value="Genomic_DNA"/>
</dbReference>
<organism evidence="1 2">
    <name type="scientific">Daphnia pulex</name>
    <name type="common">Water flea</name>
    <dbReference type="NCBI Taxonomy" id="6669"/>
    <lineage>
        <taxon>Eukaryota</taxon>
        <taxon>Metazoa</taxon>
        <taxon>Ecdysozoa</taxon>
        <taxon>Arthropoda</taxon>
        <taxon>Crustacea</taxon>
        <taxon>Branchiopoda</taxon>
        <taxon>Diplostraca</taxon>
        <taxon>Cladocera</taxon>
        <taxon>Anomopoda</taxon>
        <taxon>Daphniidae</taxon>
        <taxon>Daphnia</taxon>
    </lineage>
</organism>
<dbReference type="Proteomes" id="UP000000305">
    <property type="component" value="Unassembled WGS sequence"/>
</dbReference>
<dbReference type="InParanoid" id="E9GXT7"/>
<evidence type="ECO:0000313" key="2">
    <source>
        <dbReference type="Proteomes" id="UP000000305"/>
    </source>
</evidence>
<gene>
    <name evidence="1" type="ORF">DAPPUDRAFT_323061</name>
</gene>
<proteinExistence type="predicted"/>
<dbReference type="KEGG" id="dpx:DAPPUDRAFT_323061"/>
<protein>
    <submittedName>
        <fullName evidence="1">Uncharacterized protein</fullName>
    </submittedName>
</protein>
<accession>E9GXT7</accession>
<name>E9GXT7_DAPPU</name>
<dbReference type="AlphaFoldDB" id="E9GXT7"/>
<dbReference type="HOGENOM" id="CLU_2796569_0_0_1"/>
<keyword evidence="2" id="KW-1185">Reference proteome</keyword>
<reference evidence="1 2" key="1">
    <citation type="journal article" date="2011" name="Science">
        <title>The ecoresponsive genome of Daphnia pulex.</title>
        <authorList>
            <person name="Colbourne J.K."/>
            <person name="Pfrender M.E."/>
            <person name="Gilbert D."/>
            <person name="Thomas W.K."/>
            <person name="Tucker A."/>
            <person name="Oakley T.H."/>
            <person name="Tokishita S."/>
            <person name="Aerts A."/>
            <person name="Arnold G.J."/>
            <person name="Basu M.K."/>
            <person name="Bauer D.J."/>
            <person name="Caceres C.E."/>
            <person name="Carmel L."/>
            <person name="Casola C."/>
            <person name="Choi J.H."/>
            <person name="Detter J.C."/>
            <person name="Dong Q."/>
            <person name="Dusheyko S."/>
            <person name="Eads B.D."/>
            <person name="Frohlich T."/>
            <person name="Geiler-Samerotte K.A."/>
            <person name="Gerlach D."/>
            <person name="Hatcher P."/>
            <person name="Jogdeo S."/>
            <person name="Krijgsveld J."/>
            <person name="Kriventseva E.V."/>
            <person name="Kultz D."/>
            <person name="Laforsch C."/>
            <person name="Lindquist E."/>
            <person name="Lopez J."/>
            <person name="Manak J.R."/>
            <person name="Muller J."/>
            <person name="Pangilinan J."/>
            <person name="Patwardhan R.P."/>
            <person name="Pitluck S."/>
            <person name="Pritham E.J."/>
            <person name="Rechtsteiner A."/>
            <person name="Rho M."/>
            <person name="Rogozin I.B."/>
            <person name="Sakarya O."/>
            <person name="Salamov A."/>
            <person name="Schaack S."/>
            <person name="Shapiro H."/>
            <person name="Shiga Y."/>
            <person name="Skalitzky C."/>
            <person name="Smith Z."/>
            <person name="Souvorov A."/>
            <person name="Sung W."/>
            <person name="Tang Z."/>
            <person name="Tsuchiya D."/>
            <person name="Tu H."/>
            <person name="Vos H."/>
            <person name="Wang M."/>
            <person name="Wolf Y.I."/>
            <person name="Yamagata H."/>
            <person name="Yamada T."/>
            <person name="Ye Y."/>
            <person name="Shaw J.R."/>
            <person name="Andrews J."/>
            <person name="Crease T.J."/>
            <person name="Tang H."/>
            <person name="Lucas S.M."/>
            <person name="Robertson H.M."/>
            <person name="Bork P."/>
            <person name="Koonin E.V."/>
            <person name="Zdobnov E.M."/>
            <person name="Grigoriev I.V."/>
            <person name="Lynch M."/>
            <person name="Boore J.L."/>
        </authorList>
    </citation>
    <scope>NUCLEOTIDE SEQUENCE [LARGE SCALE GENOMIC DNA]</scope>
</reference>